<evidence type="ECO:0000256" key="3">
    <source>
        <dbReference type="ARBA" id="ARBA00022827"/>
    </source>
</evidence>
<evidence type="ECO:0000256" key="2">
    <source>
        <dbReference type="ARBA" id="ARBA00022630"/>
    </source>
</evidence>
<feature type="domain" description="MnmG N-terminal" evidence="4">
    <location>
        <begin position="272"/>
        <end position="358"/>
    </location>
</feature>
<dbReference type="Pfam" id="PF01134">
    <property type="entry name" value="GIDA"/>
    <property type="match status" value="2"/>
</dbReference>
<dbReference type="Proteomes" id="UP000216752">
    <property type="component" value="Chromosome"/>
</dbReference>
<comment type="cofactor">
    <cofactor evidence="1">
        <name>FAD</name>
        <dbReference type="ChEBI" id="CHEBI:57692"/>
    </cofactor>
</comment>
<dbReference type="InterPro" id="IPR040131">
    <property type="entry name" value="MnmG_N"/>
</dbReference>
<dbReference type="EC" id="2.1.1.74" evidence="5"/>
<keyword evidence="3" id="KW-0274">FAD</keyword>
<name>A0ABZ3IUN0_9FIRM</name>
<organism evidence="5 6">
    <name type="scientific">Sporomusa silvacetica DSM 10669</name>
    <dbReference type="NCBI Taxonomy" id="1123289"/>
    <lineage>
        <taxon>Bacteria</taxon>
        <taxon>Bacillati</taxon>
        <taxon>Bacillota</taxon>
        <taxon>Negativicutes</taxon>
        <taxon>Selenomonadales</taxon>
        <taxon>Sporomusaceae</taxon>
        <taxon>Sporomusa</taxon>
    </lineage>
</organism>
<reference evidence="5" key="1">
    <citation type="submission" date="2024-05" db="EMBL/GenBank/DDBJ databases">
        <title>Isolation and characterization of Sporomusa carbonis sp. nov., a carboxydotrophic hydrogenogen in the genus of Sporomusa isolated from a charcoal burning pile.</title>
        <authorList>
            <person name="Boeer T."/>
            <person name="Rosenbaum F."/>
            <person name="Eysell L."/>
            <person name="Mueller V."/>
            <person name="Daniel R."/>
            <person name="Poehlein A."/>
        </authorList>
    </citation>
    <scope>NUCLEOTIDE SEQUENCE [LARGE SCALE GENOMIC DNA]</scope>
    <source>
        <strain evidence="5">DSM 10669</strain>
    </source>
</reference>
<gene>
    <name evidence="5" type="primary">trmFO_2</name>
    <name evidence="5" type="ORF">SPSIL_056280</name>
</gene>
<evidence type="ECO:0000259" key="4">
    <source>
        <dbReference type="Pfam" id="PF01134"/>
    </source>
</evidence>
<keyword evidence="5" id="KW-0489">Methyltransferase</keyword>
<keyword evidence="2" id="KW-0285">Flavoprotein</keyword>
<dbReference type="Gene3D" id="3.50.50.60">
    <property type="entry name" value="FAD/NAD(P)-binding domain"/>
    <property type="match status" value="2"/>
</dbReference>
<keyword evidence="5" id="KW-0808">Transferase</keyword>
<evidence type="ECO:0000313" key="6">
    <source>
        <dbReference type="Proteomes" id="UP000216752"/>
    </source>
</evidence>
<feature type="domain" description="MnmG N-terminal" evidence="4">
    <location>
        <begin position="4"/>
        <end position="229"/>
    </location>
</feature>
<evidence type="ECO:0000256" key="1">
    <source>
        <dbReference type="ARBA" id="ARBA00001974"/>
    </source>
</evidence>
<protein>
    <submittedName>
        <fullName evidence="5">Methylenetetrahydrofolate--tRNA-(Uracil-5-)-methyltransferase TrmFO</fullName>
        <ecNumber evidence="5">2.1.1.74</ecNumber>
    </submittedName>
</protein>
<dbReference type="SUPFAM" id="SSF51905">
    <property type="entry name" value="FAD/NAD(P)-binding domain"/>
    <property type="match status" value="1"/>
</dbReference>
<dbReference type="RefSeq" id="WP_245867941.1">
    <property type="nucleotide sequence ID" value="NZ_CP155573.1"/>
</dbReference>
<proteinExistence type="predicted"/>
<accession>A0ABZ3IUN0</accession>
<dbReference type="GO" id="GO:0032259">
    <property type="term" value="P:methylation"/>
    <property type="evidence" value="ECO:0007669"/>
    <property type="project" value="UniProtKB-KW"/>
</dbReference>
<dbReference type="InterPro" id="IPR036188">
    <property type="entry name" value="FAD/NAD-bd_sf"/>
</dbReference>
<evidence type="ECO:0000313" key="5">
    <source>
        <dbReference type="EMBL" id="XFO69394.1"/>
    </source>
</evidence>
<dbReference type="GO" id="GO:0047151">
    <property type="term" value="F:tRNA (uracil(54)-C5)-methyltransferase activity, 5,10-methylenetetrahydrofolate-dependent"/>
    <property type="evidence" value="ECO:0007669"/>
    <property type="project" value="UniProtKB-EC"/>
</dbReference>
<sequence>MMKKVVIVGGGWAGSAAALAARNTGCEVELFERADMLLGTGLVGGIMRNNGRFTATEEMIAMGGGELFEICDACARHKNIEFPGHKHASLYDVSTIEPAVRRALLEAGVKIHLMARINDVIVEDGKIIKVIAGVLHNDEEIEAYGDGFVDTSGTAGPQGNCMKYGNGCVMCIYRCPTFGPRFSIAAKAGVKEIIGEKADGTLGAMSGACKLLKDSLAPEVKEELERTGVCVIAVPRHLQKSMESLGQKACQQYALKEFAENIVLLDTGHAKLMSAYYPLELLRQIPGCANARFEDPYAGGIGNSMRYFGMLPRDNALQVQSLKNVFCAGEKAGLLVGHTEAIVTGTLAGHNAARLVLGLETIEISPELACGDAIAYVNEKMQTKAGLTKKYTFSGSVYFERMKNKNLYSTNVEEIKKKVTQTNMRGIFAERFD</sequence>
<keyword evidence="6" id="KW-1185">Reference proteome</keyword>
<dbReference type="EMBL" id="CP155573">
    <property type="protein sequence ID" value="XFO69394.1"/>
    <property type="molecule type" value="Genomic_DNA"/>
</dbReference>